<dbReference type="Proteomes" id="UP001501207">
    <property type="component" value="Unassembled WGS sequence"/>
</dbReference>
<comment type="caution">
    <text evidence="1">The sequence shown here is derived from an EMBL/GenBank/DDBJ whole genome shotgun (WGS) entry which is preliminary data.</text>
</comment>
<name>A0ABP8FZR4_9BACT</name>
<evidence type="ECO:0008006" key="3">
    <source>
        <dbReference type="Google" id="ProtNLM"/>
    </source>
</evidence>
<protein>
    <recommendedName>
        <fullName evidence="3">RHS repeat protein</fullName>
    </recommendedName>
</protein>
<accession>A0ABP8FZR4</accession>
<evidence type="ECO:0000313" key="1">
    <source>
        <dbReference type="EMBL" id="GAA4314384.1"/>
    </source>
</evidence>
<proteinExistence type="predicted"/>
<keyword evidence="2" id="KW-1185">Reference proteome</keyword>
<dbReference type="RefSeq" id="WP_344979850.1">
    <property type="nucleotide sequence ID" value="NZ_BAABFN010000006.1"/>
</dbReference>
<organism evidence="1 2">
    <name type="scientific">Compostibacter hankyongensis</name>
    <dbReference type="NCBI Taxonomy" id="1007089"/>
    <lineage>
        <taxon>Bacteria</taxon>
        <taxon>Pseudomonadati</taxon>
        <taxon>Bacteroidota</taxon>
        <taxon>Chitinophagia</taxon>
        <taxon>Chitinophagales</taxon>
        <taxon>Chitinophagaceae</taxon>
        <taxon>Compostibacter</taxon>
    </lineage>
</organism>
<reference evidence="2" key="1">
    <citation type="journal article" date="2019" name="Int. J. Syst. Evol. Microbiol.">
        <title>The Global Catalogue of Microorganisms (GCM) 10K type strain sequencing project: providing services to taxonomists for standard genome sequencing and annotation.</title>
        <authorList>
            <consortium name="The Broad Institute Genomics Platform"/>
            <consortium name="The Broad Institute Genome Sequencing Center for Infectious Disease"/>
            <person name="Wu L."/>
            <person name="Ma J."/>
        </authorList>
    </citation>
    <scope>NUCLEOTIDE SEQUENCE [LARGE SCALE GENOMIC DNA]</scope>
    <source>
        <strain evidence="2">JCM 17664</strain>
    </source>
</reference>
<sequence length="1276" mass="143923">MRSKHYFFIACLLTATGLTRTLHGQDQQIIPVSPEAAALAKEVNYPVNYNTGVPDINIPFYTIKVGGMELPINFDYHAGGFRINEQATRVGLGWSLSADIQISRSINGLDDFTPSTGYIGNTLMKNYDPYACSSCLYPLWSASPWPYANAYDLATGAKDGMPDKFNYRLLNKSGSFYFLKSSTGTGYTIVPVPYNNIRITYNNGQFIIVDTDGTVYYFGEQGAGGDVSSILAQDKEVSGTMGLDGGCTSCHVTTWKCKQIENNTGTDQITFTYTPKAIATYRTYNDYIELYNNPEPCGLDVYHTSDQQIMTQYHTYEDLTAHIPFYSISSPKYLEVFGNGPKAVFHVPYLNSQLNFVDYTFEKDNYASTASQRVAGLSLSEINFRGGKVQFNGADQLSSITIKDDKNAEVKSVYLFQSYANAIYTNEAKTYNGDNFIGTRYLDSLHVQNGSTTYERYALLYKDKFCFGNHLKGHDAWGYPNLSTVEIAAANNTFGNLQTVPKKSITQARYYRDIAGCQNPATDIPLSFGGDTWAEAPNEEKMQHGILKRIIYPTGGFVDFDFESNKYLQKFSNEWEFLQLPQLSGGLRIRSINYYNDGNANLPQTQKYYRYGDLEDGTGQLAVSPHLPLEPYLYHLDAVSYTQQIAYLKGPSSSCSNRGCLSVLAVESKTTYHPASYLDYTYGSGAPIYYTKVTEYNQDLGTKTGKTVYEYYPPEEFHDAYNPLITESNIEGTNIPYLKTDGLEGAQKSISTYKFDPNTGYHLLHQKEFEYSRFLTSEQVHVAYAFLKVEYQVVQGSFSGTNRDLYNRTYSFPYTPPDIDEDYIAGEYGIPVGKLLLTRETDDSFEDSGYVLTNTTDYYYDNPTYLQPSRIVTTDSRNRIFTKSLKYSYDFDGIHDQMEAKNMVSQVIEEFLINNAINQEVYRKRTNYDQISAGAGFIAPVSLQSSTGGQPFVTDVTFDKYDQYGNILQQTARDGIPISYLWGYGGLYPVAELKGVKYSEIPASFVSNTQILNPTDDNSLRTVLTNLRNSFSGNKQISTYTYKRSVGMTSHTSPNGYTSYYEYDPLGRMIAEKDYNQRLIKAYDYHTQEFSPLSLTSFYVNIPMMQTETYPCDLEPTDLYQIRNNFVPGGWYSNYTMEGANSNAENDLPFSPPEVLPPCDSNTASINLLGIYNTLYGYPERVDIDFIKDGHIVATQKCPFNQSYQGAPPPVSVNLHLPEGEYQVSIRPSAATHYHDTFLIYSFTAVEDNYYPHLQQGATITLEKGKHYEIMVNNIM</sequence>
<dbReference type="EMBL" id="BAABFN010000006">
    <property type="protein sequence ID" value="GAA4314384.1"/>
    <property type="molecule type" value="Genomic_DNA"/>
</dbReference>
<evidence type="ECO:0000313" key="2">
    <source>
        <dbReference type="Proteomes" id="UP001501207"/>
    </source>
</evidence>
<gene>
    <name evidence="1" type="ORF">GCM10023143_25210</name>
</gene>